<proteinExistence type="predicted"/>
<dbReference type="Proteomes" id="UP000568877">
    <property type="component" value="Unassembled WGS sequence"/>
</dbReference>
<dbReference type="Pfam" id="PF20126">
    <property type="entry name" value="TumE"/>
    <property type="match status" value="1"/>
</dbReference>
<evidence type="ECO:0000313" key="2">
    <source>
        <dbReference type="Proteomes" id="UP000568877"/>
    </source>
</evidence>
<protein>
    <submittedName>
        <fullName evidence="1">Uncharacterized protein</fullName>
    </submittedName>
</protein>
<name>A0A6V8PGR7_9ACTN</name>
<gene>
    <name evidence="1" type="ORF">HKBW3S42_00151</name>
</gene>
<comment type="caution">
    <text evidence="1">The sequence shown here is derived from an EMBL/GenBank/DDBJ whole genome shotgun (WGS) entry which is preliminary data.</text>
</comment>
<reference evidence="1 2" key="1">
    <citation type="journal article" date="2020" name="Front. Microbiol.">
        <title>Single-cell genomics of novel Actinobacteria with the Wood-Ljungdahl pathway discovered in a serpentinizing system.</title>
        <authorList>
            <person name="Merino N."/>
            <person name="Kawai M."/>
            <person name="Boyd E.S."/>
            <person name="Colman D.R."/>
            <person name="McGlynn S.E."/>
            <person name="Nealson K.H."/>
            <person name="Kurokawa K."/>
            <person name="Hongoh Y."/>
        </authorList>
    </citation>
    <scope>NUCLEOTIDE SEQUENCE [LARGE SCALE GENOMIC DNA]</scope>
    <source>
        <strain evidence="1 2">S42</strain>
    </source>
</reference>
<sequence length="73" mass="8829">MWRVDPSSDKPHGYKYSLVYIVRGERVIGYDNGEDKGDHKHYGNRIEPYQFEGLRELARNFYRDVERYKEESL</sequence>
<evidence type="ECO:0000313" key="1">
    <source>
        <dbReference type="EMBL" id="GFP31845.1"/>
    </source>
</evidence>
<dbReference type="EMBL" id="BLSA01000010">
    <property type="protein sequence ID" value="GFP31845.1"/>
    <property type="molecule type" value="Genomic_DNA"/>
</dbReference>
<dbReference type="InterPro" id="IPR045397">
    <property type="entry name" value="TumE-like"/>
</dbReference>
<organism evidence="1 2">
    <name type="scientific">Candidatus Hakubella thermalkaliphila</name>
    <dbReference type="NCBI Taxonomy" id="2754717"/>
    <lineage>
        <taxon>Bacteria</taxon>
        <taxon>Bacillati</taxon>
        <taxon>Actinomycetota</taxon>
        <taxon>Actinomycetota incertae sedis</taxon>
        <taxon>Candidatus Hakubellales</taxon>
        <taxon>Candidatus Hakubellaceae</taxon>
        <taxon>Candidatus Hakubella</taxon>
    </lineage>
</organism>
<dbReference type="AlphaFoldDB" id="A0A6V8PGR7"/>
<accession>A0A6V8PGR7</accession>